<gene>
    <name evidence="1" type="ORF">CTDIVETGP_2223</name>
</gene>
<dbReference type="RefSeq" id="WP_017895067.1">
    <property type="nucleotide sequence ID" value="NZ_CBXI010000040.1"/>
</dbReference>
<organism evidence="1 2">
    <name type="scientific">Clostridium tyrobutyricum DIVETGP</name>
    <dbReference type="NCBI Taxonomy" id="1408889"/>
    <lineage>
        <taxon>Bacteria</taxon>
        <taxon>Bacillati</taxon>
        <taxon>Bacillota</taxon>
        <taxon>Clostridia</taxon>
        <taxon>Eubacteriales</taxon>
        <taxon>Clostridiaceae</taxon>
        <taxon>Clostridium</taxon>
    </lineage>
</organism>
<dbReference type="AlphaFoldDB" id="W6N677"/>
<proteinExistence type="predicted"/>
<protein>
    <recommendedName>
        <fullName evidence="3">Abortive phage resistance protein</fullName>
    </recommendedName>
</protein>
<dbReference type="GeneID" id="29420616"/>
<comment type="caution">
    <text evidence="1">The sequence shown here is derived from an EMBL/GenBank/DDBJ whole genome shotgun (WGS) entry which is preliminary data.</text>
</comment>
<reference evidence="1 2" key="1">
    <citation type="journal article" date="2015" name="Genome Announc.">
        <title>Draft Genome Sequence of Clostridium tyrobutyricum Strain DIVETGP, Isolated from Cow's Milk for Grana Padano Production.</title>
        <authorList>
            <person name="Soggiu A."/>
            <person name="Piras C."/>
            <person name="Gaiarsa S."/>
            <person name="Sassera D."/>
            <person name="Roncada P."/>
            <person name="Bendixen E."/>
            <person name="Brasca M."/>
            <person name="Bonizzi L."/>
        </authorList>
    </citation>
    <scope>NUCLEOTIDE SEQUENCE [LARGE SCALE GENOMIC DNA]</scope>
    <source>
        <strain evidence="1 2">DIVETGP</strain>
    </source>
</reference>
<dbReference type="Proteomes" id="UP000019482">
    <property type="component" value="Unassembled WGS sequence"/>
</dbReference>
<dbReference type="Pfam" id="PF13707">
    <property type="entry name" value="RloB"/>
    <property type="match status" value="1"/>
</dbReference>
<dbReference type="OrthoDB" id="9796523at2"/>
<keyword evidence="2" id="KW-1185">Reference proteome</keyword>
<evidence type="ECO:0008006" key="3">
    <source>
        <dbReference type="Google" id="ProtNLM"/>
    </source>
</evidence>
<dbReference type="EMBL" id="CBXI010000040">
    <property type="protein sequence ID" value="CDL92153.1"/>
    <property type="molecule type" value="Genomic_DNA"/>
</dbReference>
<name>W6N677_CLOTY</name>
<evidence type="ECO:0000313" key="1">
    <source>
        <dbReference type="EMBL" id="CDL92153.1"/>
    </source>
</evidence>
<accession>W6N677</accession>
<sequence>MKNRGGRKRQRKVNTRIAEPGNYLIITEGTETEVNYFKSIKSRIEELFRSKIIVEKISLKIEGTGRSTMVLVNEAIKKRSLGTYSDVWVVFDKDDNNDFDDAITYARRNGINAAWSNQCFELWLLLHFQDFKSDVDRSIYYDKLNNHFKTRSINNGKYDKNISDIFNITFPFIDKAIKRSNNLFSEYREGNIFEPSKMNPCTTVQCLVEELIRYIK</sequence>
<evidence type="ECO:0000313" key="2">
    <source>
        <dbReference type="Proteomes" id="UP000019482"/>
    </source>
</evidence>
<dbReference type="InterPro" id="IPR025591">
    <property type="entry name" value="RloB"/>
</dbReference>